<feature type="compositionally biased region" description="Basic residues" evidence="2">
    <location>
        <begin position="83"/>
        <end position="92"/>
    </location>
</feature>
<reference evidence="3 4" key="1">
    <citation type="journal article" date="2011" name="J. Bacteriol.">
        <title>Genome sequence of the algicidal bacterium Kordia algicida OT-1.</title>
        <authorList>
            <person name="Lee H.S."/>
            <person name="Kang S.G."/>
            <person name="Kwon K.K."/>
            <person name="Lee J.H."/>
            <person name="Kim S.J."/>
        </authorList>
    </citation>
    <scope>NUCLEOTIDE SEQUENCE [LARGE SCALE GENOMIC DNA]</scope>
    <source>
        <strain evidence="3 4">OT-1</strain>
    </source>
</reference>
<feature type="region of interest" description="Disordered" evidence="2">
    <location>
        <begin position="57"/>
        <end position="94"/>
    </location>
</feature>
<evidence type="ECO:0000256" key="1">
    <source>
        <dbReference type="SAM" id="Coils"/>
    </source>
</evidence>
<feature type="compositionally biased region" description="Basic and acidic residues" evidence="2">
    <location>
        <begin position="73"/>
        <end position="82"/>
    </location>
</feature>
<evidence type="ECO:0000256" key="2">
    <source>
        <dbReference type="SAM" id="MobiDB-lite"/>
    </source>
</evidence>
<dbReference type="AlphaFoldDB" id="A9DW67"/>
<gene>
    <name evidence="3" type="ORF">KAOT1_03872</name>
</gene>
<organism evidence="3 4">
    <name type="scientific">Kordia algicida OT-1</name>
    <dbReference type="NCBI Taxonomy" id="391587"/>
    <lineage>
        <taxon>Bacteria</taxon>
        <taxon>Pseudomonadati</taxon>
        <taxon>Bacteroidota</taxon>
        <taxon>Flavobacteriia</taxon>
        <taxon>Flavobacteriales</taxon>
        <taxon>Flavobacteriaceae</taxon>
        <taxon>Kordia</taxon>
    </lineage>
</organism>
<accession>A9DW67</accession>
<dbReference type="OrthoDB" id="1163550at2"/>
<dbReference type="HOGENOM" id="CLU_1341790_0_0_10"/>
<keyword evidence="1" id="KW-0175">Coiled coil</keyword>
<dbReference type="STRING" id="391587.KAOT1_03872"/>
<dbReference type="Proteomes" id="UP000002945">
    <property type="component" value="Unassembled WGS sequence"/>
</dbReference>
<dbReference type="EMBL" id="ABIB01000004">
    <property type="protein sequence ID" value="EDP96517.1"/>
    <property type="molecule type" value="Genomic_DNA"/>
</dbReference>
<feature type="coiled-coil region" evidence="1">
    <location>
        <begin position="173"/>
        <end position="204"/>
    </location>
</feature>
<dbReference type="RefSeq" id="WP_007093347.1">
    <property type="nucleotide sequence ID" value="NZ_CP142125.1"/>
</dbReference>
<protein>
    <submittedName>
        <fullName evidence="3">Uncharacterized protein</fullName>
    </submittedName>
</protein>
<dbReference type="eggNOG" id="ENOG5032U0P">
    <property type="taxonomic scope" value="Bacteria"/>
</dbReference>
<evidence type="ECO:0000313" key="3">
    <source>
        <dbReference type="EMBL" id="EDP96517.1"/>
    </source>
</evidence>
<keyword evidence="4" id="KW-1185">Reference proteome</keyword>
<sequence>MTIEALQAVDLEKIAYPTIKEYAQEILQDYADEDDKNKEEAALQAKESIEAVYKMIQLNSPEAIPGNESEQESSDKDQDKAGHTPKKKKKLTKKELDAFEEEIKHCRTAIKAYNAKKREGQPKKPTPKRHEKIEKHLMAIGNLVPENLKDNLDILEASEKILSKTGREIMKLYRMDELQIKEVQEEIKEKYDQKEQKIKKDNDE</sequence>
<evidence type="ECO:0000313" key="4">
    <source>
        <dbReference type="Proteomes" id="UP000002945"/>
    </source>
</evidence>
<name>A9DW67_9FLAO</name>
<comment type="caution">
    <text evidence="3">The sequence shown here is derived from an EMBL/GenBank/DDBJ whole genome shotgun (WGS) entry which is preliminary data.</text>
</comment>
<proteinExistence type="predicted"/>